<evidence type="ECO:0000313" key="1">
    <source>
        <dbReference type="EMBL" id="NMM65246.1"/>
    </source>
</evidence>
<dbReference type="Proteomes" id="UP000537131">
    <property type="component" value="Unassembled WGS sequence"/>
</dbReference>
<comment type="caution">
    <text evidence="1">The sequence shown here is derived from an EMBL/GenBank/DDBJ whole genome shotgun (WGS) entry which is preliminary data.</text>
</comment>
<evidence type="ECO:0000313" key="2">
    <source>
        <dbReference type="Proteomes" id="UP000537131"/>
    </source>
</evidence>
<organism evidence="1 2">
    <name type="scientific">Clostridium muellerianum</name>
    <dbReference type="NCBI Taxonomy" id="2716538"/>
    <lineage>
        <taxon>Bacteria</taxon>
        <taxon>Bacillati</taxon>
        <taxon>Bacillota</taxon>
        <taxon>Clostridia</taxon>
        <taxon>Eubacteriales</taxon>
        <taxon>Clostridiaceae</taxon>
        <taxon>Clostridium</taxon>
    </lineage>
</organism>
<accession>A0A7Y0EKQ3</accession>
<sequence length="64" mass="6927">MGIGNLLKKGIKGIASAVADEVSSTIGLTAEMEKYPDERLIRIIRTGSRKQKSAAAYVLKKRGH</sequence>
<reference evidence="1 2" key="1">
    <citation type="submission" date="2020-06" db="EMBL/GenBank/DDBJ databases">
        <title>Complete Genome Sequence of Clostridium muelleri sp. nov. P21T, an Acid-Alcohol Producing Acetogen Isolated from Old Hay.</title>
        <authorList>
            <person name="Duncan K.E."/>
            <person name="Tanner R.S."/>
        </authorList>
    </citation>
    <scope>NUCLEOTIDE SEQUENCE [LARGE SCALE GENOMIC DNA]</scope>
    <source>
        <strain evidence="1 2">P21</strain>
    </source>
</reference>
<gene>
    <name evidence="1" type="ORF">HBE96_21925</name>
</gene>
<name>A0A7Y0EKQ3_9CLOT</name>
<keyword evidence="2" id="KW-1185">Reference proteome</keyword>
<proteinExistence type="predicted"/>
<dbReference type="AlphaFoldDB" id="A0A7Y0EKQ3"/>
<dbReference type="RefSeq" id="WP_169299827.1">
    <property type="nucleotide sequence ID" value="NZ_JABBNI010000063.1"/>
</dbReference>
<dbReference type="EMBL" id="JABBNI010000063">
    <property type="protein sequence ID" value="NMM65246.1"/>
    <property type="molecule type" value="Genomic_DNA"/>
</dbReference>
<protein>
    <submittedName>
        <fullName evidence="1">Uncharacterized protein</fullName>
    </submittedName>
</protein>